<evidence type="ECO:0000313" key="7">
    <source>
        <dbReference type="EMBL" id="KAF9533121.1"/>
    </source>
</evidence>
<dbReference type="InterPro" id="IPR001214">
    <property type="entry name" value="SET_dom"/>
</dbReference>
<dbReference type="Gene3D" id="2.170.270.10">
    <property type="entry name" value="SET domain"/>
    <property type="match status" value="1"/>
</dbReference>
<evidence type="ECO:0000256" key="2">
    <source>
        <dbReference type="ARBA" id="ARBA00022771"/>
    </source>
</evidence>
<comment type="caution">
    <text evidence="7">The sequence shown here is derived from an EMBL/GenBank/DDBJ whole genome shotgun (WGS) entry which is preliminary data.</text>
</comment>
<evidence type="ECO:0000259" key="5">
    <source>
        <dbReference type="PROSITE" id="PS50280"/>
    </source>
</evidence>
<dbReference type="CDD" id="cd20071">
    <property type="entry name" value="SET_SMYD"/>
    <property type="match status" value="1"/>
</dbReference>
<dbReference type="PROSITE" id="PS01360">
    <property type="entry name" value="ZF_MYND_1"/>
    <property type="match status" value="1"/>
</dbReference>
<evidence type="ECO:0000256" key="4">
    <source>
        <dbReference type="PROSITE-ProRule" id="PRU00134"/>
    </source>
</evidence>
<dbReference type="Pfam" id="PF00856">
    <property type="entry name" value="SET"/>
    <property type="match status" value="1"/>
</dbReference>
<dbReference type="GO" id="GO:0005634">
    <property type="term" value="C:nucleus"/>
    <property type="evidence" value="ECO:0007669"/>
    <property type="project" value="TreeGrafter"/>
</dbReference>
<keyword evidence="1" id="KW-0479">Metal-binding</keyword>
<dbReference type="PROSITE" id="PS50280">
    <property type="entry name" value="SET"/>
    <property type="match status" value="1"/>
</dbReference>
<accession>A0A9P6EPY4</accession>
<evidence type="ECO:0000259" key="6">
    <source>
        <dbReference type="PROSITE" id="PS50865"/>
    </source>
</evidence>
<organism evidence="7 8">
    <name type="scientific">Crepidotus variabilis</name>
    <dbReference type="NCBI Taxonomy" id="179855"/>
    <lineage>
        <taxon>Eukaryota</taxon>
        <taxon>Fungi</taxon>
        <taxon>Dikarya</taxon>
        <taxon>Basidiomycota</taxon>
        <taxon>Agaricomycotina</taxon>
        <taxon>Agaricomycetes</taxon>
        <taxon>Agaricomycetidae</taxon>
        <taxon>Agaricales</taxon>
        <taxon>Agaricineae</taxon>
        <taxon>Crepidotaceae</taxon>
        <taxon>Crepidotus</taxon>
    </lineage>
</organism>
<dbReference type="PANTHER" id="PTHR12197">
    <property type="entry name" value="HISTONE-LYSINE N-METHYLTRANSFERASE SMYD"/>
    <property type="match status" value="1"/>
</dbReference>
<feature type="domain" description="MYND-type" evidence="6">
    <location>
        <begin position="54"/>
        <end position="95"/>
    </location>
</feature>
<dbReference type="Proteomes" id="UP000807306">
    <property type="component" value="Unassembled WGS sequence"/>
</dbReference>
<proteinExistence type="predicted"/>
<dbReference type="PROSITE" id="PS50865">
    <property type="entry name" value="ZF_MYND_2"/>
    <property type="match status" value="1"/>
</dbReference>
<dbReference type="InterPro" id="IPR002893">
    <property type="entry name" value="Znf_MYND"/>
</dbReference>
<dbReference type="AlphaFoldDB" id="A0A9P6EPY4"/>
<name>A0A9P6EPY4_9AGAR</name>
<dbReference type="SUPFAM" id="SSF82199">
    <property type="entry name" value="SET domain"/>
    <property type="match status" value="2"/>
</dbReference>
<gene>
    <name evidence="7" type="ORF">CPB83DRAFT_757950</name>
</gene>
<dbReference type="PANTHER" id="PTHR12197:SF251">
    <property type="entry name" value="EG:BACR7C10.4 PROTEIN"/>
    <property type="match status" value="1"/>
</dbReference>
<dbReference type="InterPro" id="IPR046341">
    <property type="entry name" value="SET_dom_sf"/>
</dbReference>
<evidence type="ECO:0000256" key="1">
    <source>
        <dbReference type="ARBA" id="ARBA00022723"/>
    </source>
</evidence>
<dbReference type="Gene3D" id="6.10.140.2220">
    <property type="match status" value="1"/>
</dbReference>
<reference evidence="7" key="1">
    <citation type="submission" date="2020-11" db="EMBL/GenBank/DDBJ databases">
        <authorList>
            <consortium name="DOE Joint Genome Institute"/>
            <person name="Ahrendt S."/>
            <person name="Riley R."/>
            <person name="Andreopoulos W."/>
            <person name="Labutti K."/>
            <person name="Pangilinan J."/>
            <person name="Ruiz-Duenas F.J."/>
            <person name="Barrasa J.M."/>
            <person name="Sanchez-Garcia M."/>
            <person name="Camarero S."/>
            <person name="Miyauchi S."/>
            <person name="Serrano A."/>
            <person name="Linde D."/>
            <person name="Babiker R."/>
            <person name="Drula E."/>
            <person name="Ayuso-Fernandez I."/>
            <person name="Pacheco R."/>
            <person name="Padilla G."/>
            <person name="Ferreira P."/>
            <person name="Barriuso J."/>
            <person name="Kellner H."/>
            <person name="Castanera R."/>
            <person name="Alfaro M."/>
            <person name="Ramirez L."/>
            <person name="Pisabarro A.G."/>
            <person name="Kuo A."/>
            <person name="Tritt A."/>
            <person name="Lipzen A."/>
            <person name="He G."/>
            <person name="Yan M."/>
            <person name="Ng V."/>
            <person name="Cullen D."/>
            <person name="Martin F."/>
            <person name="Rosso M.-N."/>
            <person name="Henrissat B."/>
            <person name="Hibbett D."/>
            <person name="Martinez A.T."/>
            <person name="Grigoriev I.V."/>
        </authorList>
    </citation>
    <scope>NUCLEOTIDE SEQUENCE</scope>
    <source>
        <strain evidence="7">CBS 506.95</strain>
    </source>
</reference>
<keyword evidence="3" id="KW-0862">Zinc</keyword>
<feature type="domain" description="SET" evidence="5">
    <location>
        <begin position="62"/>
        <end position="248"/>
    </location>
</feature>
<dbReference type="GO" id="GO:0008270">
    <property type="term" value="F:zinc ion binding"/>
    <property type="evidence" value="ECO:0007669"/>
    <property type="project" value="UniProtKB-KW"/>
</dbReference>
<dbReference type="InterPro" id="IPR050869">
    <property type="entry name" value="H3K4_H4K5_MeTrfase"/>
</dbReference>
<protein>
    <recommendedName>
        <fullName evidence="9">SET domain-containing protein</fullName>
    </recommendedName>
</protein>
<dbReference type="Pfam" id="PF01753">
    <property type="entry name" value="zf-MYND"/>
    <property type="match status" value="1"/>
</dbReference>
<evidence type="ECO:0000313" key="8">
    <source>
        <dbReference type="Proteomes" id="UP000807306"/>
    </source>
</evidence>
<keyword evidence="8" id="KW-1185">Reference proteome</keyword>
<dbReference type="EMBL" id="MU157829">
    <property type="protein sequence ID" value="KAF9533121.1"/>
    <property type="molecule type" value="Genomic_DNA"/>
</dbReference>
<sequence>MAELSGLPQSLQLVSDPKSRNKCIAKTYSQAGSLLFSEESFAAILLFKEKSYRCDTCFQRPSAISLKKCSGCGGYWYCNAECQTIHWKRGHKQLCRHFQAYSTSAEFRELQEHKKLDALLLSHTIARLSLLAQPYRPVTNTPGDILFSLLPHPSTGLAAPVICPVKPSPPSGLADLIYSRFGNNNFSIHSHFSSVGHGVFPTASRLFNHSCVPNAAAKYVWIPQKIVTMTAVALRDIQPGEEVCLITLPYLDPALVQTRPHILQISYGFVCDCPSCTDIRVVELPKVPSNPNDLTRIGKELREFVGVDASDAGVFSPPKLRDLPTGLRCVLREDYISFLSEVFSQSSHKGDHEIAIDSGMTLLALYLLIYPCNYPQIGMHLLELTKTTWNKRMSTRLTVAQDRSAKERVMRLLSSAQRVMEVYGPEGDVNGPWEEIDTLHKLLLVV</sequence>
<evidence type="ECO:0008006" key="9">
    <source>
        <dbReference type="Google" id="ProtNLM"/>
    </source>
</evidence>
<keyword evidence="2 4" id="KW-0863">Zinc-finger</keyword>
<dbReference type="OrthoDB" id="5945798at2759"/>
<evidence type="ECO:0000256" key="3">
    <source>
        <dbReference type="ARBA" id="ARBA00022833"/>
    </source>
</evidence>